<dbReference type="SUPFAM" id="SSF55781">
    <property type="entry name" value="GAF domain-like"/>
    <property type="match status" value="1"/>
</dbReference>
<dbReference type="InterPro" id="IPR036390">
    <property type="entry name" value="WH_DNA-bd_sf"/>
</dbReference>
<keyword evidence="1" id="KW-0805">Transcription regulation</keyword>
<feature type="domain" description="IclR-ED" evidence="5">
    <location>
        <begin position="68"/>
        <end position="251"/>
    </location>
</feature>
<dbReference type="GO" id="GO:0045892">
    <property type="term" value="P:negative regulation of DNA-templated transcription"/>
    <property type="evidence" value="ECO:0007669"/>
    <property type="project" value="TreeGrafter"/>
</dbReference>
<dbReference type="Proteomes" id="UP000501452">
    <property type="component" value="Chromosome"/>
</dbReference>
<dbReference type="PANTHER" id="PTHR30136">
    <property type="entry name" value="HELIX-TURN-HELIX TRANSCRIPTIONAL REGULATOR, ICLR FAMILY"/>
    <property type="match status" value="1"/>
</dbReference>
<dbReference type="EMBL" id="CP045119">
    <property type="protein sequence ID" value="QIN83284.1"/>
    <property type="molecule type" value="Genomic_DNA"/>
</dbReference>
<sequence length="259" mass="28389">MKNRDGMLAKGLSLLETLGGHPEGAGVSQVAQETSLPVSTTYRLLNELVDWGFATFDRETRRYHLGLKVFELSSRVSLTRSLSETALPVMRRLAESTGESAFLGVRTGTDALLVERVAGPGRVQVNGVIGGRTPLHRLAQGKAILAFLPKHEREEVIDRMTLEPETPKTITDKEILRRDLETTRKQGWAMVDEENEEGVRAIAAPVTDARDRPLAAIAIAAPAFRSSVRDLKAHVPLLLEAVREIELQLPPSSELVTSS</sequence>
<dbReference type="PANTHER" id="PTHR30136:SF35">
    <property type="entry name" value="HTH-TYPE TRANSCRIPTIONAL REGULATOR RV1719"/>
    <property type="match status" value="1"/>
</dbReference>
<dbReference type="InterPro" id="IPR029016">
    <property type="entry name" value="GAF-like_dom_sf"/>
</dbReference>
<evidence type="ECO:0000256" key="3">
    <source>
        <dbReference type="ARBA" id="ARBA00023163"/>
    </source>
</evidence>
<dbReference type="SMART" id="SM00346">
    <property type="entry name" value="HTH_ICLR"/>
    <property type="match status" value="1"/>
</dbReference>
<evidence type="ECO:0000313" key="7">
    <source>
        <dbReference type="Proteomes" id="UP000501452"/>
    </source>
</evidence>
<reference evidence="6 7" key="1">
    <citation type="submission" date="2019-10" db="EMBL/GenBank/DDBJ databases">
        <title>Rubrobacter sp nov SCSIO 52090 isolated from a deep-sea sediment in the South China Sea.</title>
        <authorList>
            <person name="Chen R.W."/>
        </authorList>
    </citation>
    <scope>NUCLEOTIDE SEQUENCE [LARGE SCALE GENOMIC DNA]</scope>
    <source>
        <strain evidence="6 7">SCSIO 52909</strain>
    </source>
</reference>
<organism evidence="6 7">
    <name type="scientific">Rubrobacter tropicus</name>
    <dbReference type="NCBI Taxonomy" id="2653851"/>
    <lineage>
        <taxon>Bacteria</taxon>
        <taxon>Bacillati</taxon>
        <taxon>Actinomycetota</taxon>
        <taxon>Rubrobacteria</taxon>
        <taxon>Rubrobacterales</taxon>
        <taxon>Rubrobacteraceae</taxon>
        <taxon>Rubrobacter</taxon>
    </lineage>
</organism>
<dbReference type="InterPro" id="IPR014757">
    <property type="entry name" value="Tscrpt_reg_IclR_C"/>
</dbReference>
<dbReference type="PROSITE" id="PS51078">
    <property type="entry name" value="ICLR_ED"/>
    <property type="match status" value="1"/>
</dbReference>
<dbReference type="InterPro" id="IPR050707">
    <property type="entry name" value="HTH_MetabolicPath_Reg"/>
</dbReference>
<evidence type="ECO:0000259" key="4">
    <source>
        <dbReference type="PROSITE" id="PS51077"/>
    </source>
</evidence>
<dbReference type="Pfam" id="PF01614">
    <property type="entry name" value="IclR_C"/>
    <property type="match status" value="1"/>
</dbReference>
<dbReference type="GO" id="GO:0003677">
    <property type="term" value="F:DNA binding"/>
    <property type="evidence" value="ECO:0007669"/>
    <property type="project" value="UniProtKB-KW"/>
</dbReference>
<dbReference type="PROSITE" id="PS51077">
    <property type="entry name" value="HTH_ICLR"/>
    <property type="match status" value="1"/>
</dbReference>
<dbReference type="KEGG" id="rub:GBA63_12015"/>
<feature type="domain" description="HTH iclR-type" evidence="4">
    <location>
        <begin position="5"/>
        <end position="67"/>
    </location>
</feature>
<dbReference type="Gene3D" id="3.30.450.40">
    <property type="match status" value="1"/>
</dbReference>
<accession>A0A6G8Q9W7</accession>
<name>A0A6G8Q9W7_9ACTN</name>
<dbReference type="Gene3D" id="1.10.10.10">
    <property type="entry name" value="Winged helix-like DNA-binding domain superfamily/Winged helix DNA-binding domain"/>
    <property type="match status" value="1"/>
</dbReference>
<evidence type="ECO:0000256" key="2">
    <source>
        <dbReference type="ARBA" id="ARBA00023125"/>
    </source>
</evidence>
<evidence type="ECO:0000313" key="6">
    <source>
        <dbReference type="EMBL" id="QIN83284.1"/>
    </source>
</evidence>
<dbReference type="InterPro" id="IPR005471">
    <property type="entry name" value="Tscrpt_reg_IclR_N"/>
</dbReference>
<keyword evidence="3" id="KW-0804">Transcription</keyword>
<keyword evidence="2" id="KW-0238">DNA-binding</keyword>
<gene>
    <name evidence="6" type="ORF">GBA63_12015</name>
</gene>
<dbReference type="AlphaFoldDB" id="A0A6G8Q9W7"/>
<proteinExistence type="predicted"/>
<keyword evidence="7" id="KW-1185">Reference proteome</keyword>
<dbReference type="SUPFAM" id="SSF46785">
    <property type="entry name" value="Winged helix' DNA-binding domain"/>
    <property type="match status" value="1"/>
</dbReference>
<protein>
    <submittedName>
        <fullName evidence="6">Helix-turn-helix domain-containing protein</fullName>
    </submittedName>
</protein>
<dbReference type="InterPro" id="IPR036388">
    <property type="entry name" value="WH-like_DNA-bd_sf"/>
</dbReference>
<dbReference type="Pfam" id="PF09339">
    <property type="entry name" value="HTH_IclR"/>
    <property type="match status" value="1"/>
</dbReference>
<evidence type="ECO:0000256" key="1">
    <source>
        <dbReference type="ARBA" id="ARBA00023015"/>
    </source>
</evidence>
<dbReference type="GO" id="GO:0003700">
    <property type="term" value="F:DNA-binding transcription factor activity"/>
    <property type="evidence" value="ECO:0007669"/>
    <property type="project" value="TreeGrafter"/>
</dbReference>
<evidence type="ECO:0000259" key="5">
    <source>
        <dbReference type="PROSITE" id="PS51078"/>
    </source>
</evidence>
<dbReference type="RefSeq" id="WP_166176418.1">
    <property type="nucleotide sequence ID" value="NZ_CP045119.1"/>
</dbReference>